<evidence type="ECO:0000313" key="3">
    <source>
        <dbReference type="Proteomes" id="UP000275267"/>
    </source>
</evidence>
<name>A0A3L6SY65_PANMI</name>
<dbReference type="AlphaFoldDB" id="A0A3L6SY65"/>
<gene>
    <name evidence="2" type="ORF">C2845_PM05G12080</name>
</gene>
<dbReference type="OrthoDB" id="1080706at2759"/>
<dbReference type="Proteomes" id="UP000275267">
    <property type="component" value="Unassembled WGS sequence"/>
</dbReference>
<sequence>MGLSPCSQPQSAPPFFVHGGDTSHGLNASTPSTMSGGFVPGHRPSVPHDQPWSNDGEGSDWDDDDDNQPWSDEDNEMWRGANNNGAARVVVDGEVHVERVERIEVVVNGVPPPPTTAAIVLPPPRKAGRGPPATAASGKAAVPDVNKLAEEFIRRNRAAFQGGIVDDHGQEIM</sequence>
<comment type="caution">
    <text evidence="2">The sequence shown here is derived from an EMBL/GenBank/DDBJ whole genome shotgun (WGS) entry which is preliminary data.</text>
</comment>
<protein>
    <submittedName>
        <fullName evidence="2">Uncharacterized protein</fullName>
    </submittedName>
</protein>
<feature type="compositionally biased region" description="Acidic residues" evidence="1">
    <location>
        <begin position="57"/>
        <end position="75"/>
    </location>
</feature>
<feature type="region of interest" description="Disordered" evidence="1">
    <location>
        <begin position="1"/>
        <end position="84"/>
    </location>
</feature>
<evidence type="ECO:0000256" key="1">
    <source>
        <dbReference type="SAM" id="MobiDB-lite"/>
    </source>
</evidence>
<reference evidence="3" key="1">
    <citation type="journal article" date="2019" name="Nat. Commun.">
        <title>The genome of broomcorn millet.</title>
        <authorList>
            <person name="Zou C."/>
            <person name="Miki D."/>
            <person name="Li D."/>
            <person name="Tang Q."/>
            <person name="Xiao L."/>
            <person name="Rajput S."/>
            <person name="Deng P."/>
            <person name="Jia W."/>
            <person name="Huang R."/>
            <person name="Zhang M."/>
            <person name="Sun Y."/>
            <person name="Hu J."/>
            <person name="Fu X."/>
            <person name="Schnable P.S."/>
            <person name="Li F."/>
            <person name="Zhang H."/>
            <person name="Feng B."/>
            <person name="Zhu X."/>
            <person name="Liu R."/>
            <person name="Schnable J.C."/>
            <person name="Zhu J.-K."/>
            <person name="Zhang H."/>
        </authorList>
    </citation>
    <scope>NUCLEOTIDE SEQUENCE [LARGE SCALE GENOMIC DNA]</scope>
</reference>
<feature type="region of interest" description="Disordered" evidence="1">
    <location>
        <begin position="122"/>
        <end position="141"/>
    </location>
</feature>
<accession>A0A3L6SY65</accession>
<dbReference type="EMBL" id="PQIB02000003">
    <property type="protein sequence ID" value="RLN28721.1"/>
    <property type="molecule type" value="Genomic_DNA"/>
</dbReference>
<proteinExistence type="predicted"/>
<evidence type="ECO:0000313" key="2">
    <source>
        <dbReference type="EMBL" id="RLN28721.1"/>
    </source>
</evidence>
<organism evidence="2 3">
    <name type="scientific">Panicum miliaceum</name>
    <name type="common">Proso millet</name>
    <name type="synonym">Broomcorn millet</name>
    <dbReference type="NCBI Taxonomy" id="4540"/>
    <lineage>
        <taxon>Eukaryota</taxon>
        <taxon>Viridiplantae</taxon>
        <taxon>Streptophyta</taxon>
        <taxon>Embryophyta</taxon>
        <taxon>Tracheophyta</taxon>
        <taxon>Spermatophyta</taxon>
        <taxon>Magnoliopsida</taxon>
        <taxon>Liliopsida</taxon>
        <taxon>Poales</taxon>
        <taxon>Poaceae</taxon>
        <taxon>PACMAD clade</taxon>
        <taxon>Panicoideae</taxon>
        <taxon>Panicodae</taxon>
        <taxon>Paniceae</taxon>
        <taxon>Panicinae</taxon>
        <taxon>Panicum</taxon>
        <taxon>Panicum sect. Panicum</taxon>
    </lineage>
</organism>
<keyword evidence="3" id="KW-1185">Reference proteome</keyword>
<feature type="compositionally biased region" description="Polar residues" evidence="1">
    <location>
        <begin position="1"/>
        <end position="10"/>
    </location>
</feature>
<feature type="compositionally biased region" description="Polar residues" evidence="1">
    <location>
        <begin position="24"/>
        <end position="35"/>
    </location>
</feature>